<gene>
    <name evidence="2" type="ORF">HH212_21545</name>
</gene>
<keyword evidence="3" id="KW-1185">Reference proteome</keyword>
<evidence type="ECO:0000313" key="2">
    <source>
        <dbReference type="EMBL" id="QJE02286.1"/>
    </source>
</evidence>
<keyword evidence="1" id="KW-1133">Transmembrane helix</keyword>
<evidence type="ECO:0000256" key="1">
    <source>
        <dbReference type="SAM" id="Phobius"/>
    </source>
</evidence>
<dbReference type="AlphaFoldDB" id="A0A7Z2VZS5"/>
<keyword evidence="1" id="KW-0812">Transmembrane</keyword>
<keyword evidence="1" id="KW-0472">Membrane</keyword>
<dbReference type="Proteomes" id="UP000502415">
    <property type="component" value="Chromosome"/>
</dbReference>
<dbReference type="RefSeq" id="WP_170204373.1">
    <property type="nucleotide sequence ID" value="NZ_CP051685.1"/>
</dbReference>
<dbReference type="EMBL" id="CP051685">
    <property type="protein sequence ID" value="QJE02286.1"/>
    <property type="molecule type" value="Genomic_DNA"/>
</dbReference>
<reference evidence="2 3" key="1">
    <citation type="submission" date="2020-04" db="EMBL/GenBank/DDBJ databases">
        <title>Genome sequencing of novel species.</title>
        <authorList>
            <person name="Heo J."/>
            <person name="Kim S.-J."/>
            <person name="Kim J.-S."/>
            <person name="Hong S.-B."/>
            <person name="Kwon S.-W."/>
        </authorList>
    </citation>
    <scope>NUCLEOTIDE SEQUENCE [LARGE SCALE GENOMIC DNA]</scope>
    <source>
        <strain evidence="2 3">GN2-R2</strain>
    </source>
</reference>
<organism evidence="2 3">
    <name type="scientific">Massilia forsythiae</name>
    <dbReference type="NCBI Taxonomy" id="2728020"/>
    <lineage>
        <taxon>Bacteria</taxon>
        <taxon>Pseudomonadati</taxon>
        <taxon>Pseudomonadota</taxon>
        <taxon>Betaproteobacteria</taxon>
        <taxon>Burkholderiales</taxon>
        <taxon>Oxalobacteraceae</taxon>
        <taxon>Telluria group</taxon>
        <taxon>Massilia</taxon>
    </lineage>
</organism>
<accession>A0A7Z2VZS5</accession>
<feature type="transmembrane region" description="Helical" evidence="1">
    <location>
        <begin position="38"/>
        <end position="56"/>
    </location>
</feature>
<proteinExistence type="predicted"/>
<evidence type="ECO:0000313" key="3">
    <source>
        <dbReference type="Proteomes" id="UP000502415"/>
    </source>
</evidence>
<protein>
    <submittedName>
        <fullName evidence="2">Uncharacterized protein</fullName>
    </submittedName>
</protein>
<sequence length="161" mass="17312">MKTILQQSMRAALGSLALAGVWLLAVNGAAWTGLPPRVHTGVLLLMGMTALFAVLLRRMRTEDRVARLEAELCRARNTRGEADAAMAEADLLLARLSSRSAAGRAATDPVGQLLAIQAELTQLQHSDRVDAHLAARLEQLRCRLDLVARLIRSSARAAQAG</sequence>
<name>A0A7Z2VZS5_9BURK</name>
<dbReference type="KEGG" id="mfy:HH212_21545"/>